<gene>
    <name evidence="1" type="ORF">CGI_10002308</name>
</gene>
<protein>
    <submittedName>
        <fullName evidence="1">Uncharacterized protein</fullName>
    </submittedName>
</protein>
<dbReference type="Gene3D" id="3.10.310.50">
    <property type="match status" value="1"/>
</dbReference>
<dbReference type="Pfam" id="PF17175">
    <property type="entry name" value="MOLO1"/>
    <property type="match status" value="1"/>
</dbReference>
<dbReference type="PANTHER" id="PTHR33748">
    <property type="entry name" value="PROTEIN CBG04600"/>
    <property type="match status" value="1"/>
</dbReference>
<accession>K1PV40</accession>
<dbReference type="EMBL" id="JH817031">
    <property type="protein sequence ID" value="EKC25563.1"/>
    <property type="molecule type" value="Genomic_DNA"/>
</dbReference>
<organism evidence="1">
    <name type="scientific">Magallana gigas</name>
    <name type="common">Pacific oyster</name>
    <name type="synonym">Crassostrea gigas</name>
    <dbReference type="NCBI Taxonomy" id="29159"/>
    <lineage>
        <taxon>Eukaryota</taxon>
        <taxon>Metazoa</taxon>
        <taxon>Spiralia</taxon>
        <taxon>Lophotrochozoa</taxon>
        <taxon>Mollusca</taxon>
        <taxon>Bivalvia</taxon>
        <taxon>Autobranchia</taxon>
        <taxon>Pteriomorphia</taxon>
        <taxon>Ostreida</taxon>
        <taxon>Ostreoidea</taxon>
        <taxon>Ostreidae</taxon>
        <taxon>Magallana</taxon>
    </lineage>
</organism>
<dbReference type="InParanoid" id="K1PV40"/>
<dbReference type="InterPro" id="IPR033438">
    <property type="entry name" value="MOLO1"/>
</dbReference>
<dbReference type="AlphaFoldDB" id="K1PV40"/>
<sequence>MIGTILSNIHPPRHSEKLSLIFGAILSVLIGVESSAQWRVTDFPHPVYQAKQCGRKEASWICDPNGIISTQDADAIQQTVKETYDSTQCPCPECAANNQGYVIMVAIMPRMYRIVNRSANVQDVLYDARVYSYYLSQFWNVTTCDTNTLLLYSKDDDITYVMTWRNARRLLNDSKVQTITLNNRHYFDDSSNQEMIGKGLRNMVKNISEVFKEKAPRRVSSKK</sequence>
<evidence type="ECO:0000313" key="1">
    <source>
        <dbReference type="EMBL" id="EKC25563.1"/>
    </source>
</evidence>
<dbReference type="PANTHER" id="PTHR33748:SF5">
    <property type="entry name" value="GROUND-LIKE DOMAIN-CONTAINING PROTEIN"/>
    <property type="match status" value="1"/>
</dbReference>
<dbReference type="GO" id="GO:0005892">
    <property type="term" value="C:acetylcholine-gated channel complex"/>
    <property type="evidence" value="ECO:0007669"/>
    <property type="project" value="InterPro"/>
</dbReference>
<proteinExistence type="predicted"/>
<dbReference type="HOGENOM" id="CLU_1241184_0_0_1"/>
<name>K1PV40_MAGGI</name>
<reference evidence="1" key="1">
    <citation type="journal article" date="2012" name="Nature">
        <title>The oyster genome reveals stress adaptation and complexity of shell formation.</title>
        <authorList>
            <person name="Zhang G."/>
            <person name="Fang X."/>
            <person name="Guo X."/>
            <person name="Li L."/>
            <person name="Luo R."/>
            <person name="Xu F."/>
            <person name="Yang P."/>
            <person name="Zhang L."/>
            <person name="Wang X."/>
            <person name="Qi H."/>
            <person name="Xiong Z."/>
            <person name="Que H."/>
            <person name="Xie Y."/>
            <person name="Holland P.W."/>
            <person name="Paps J."/>
            <person name="Zhu Y."/>
            <person name="Wu F."/>
            <person name="Chen Y."/>
            <person name="Wang J."/>
            <person name="Peng C."/>
            <person name="Meng J."/>
            <person name="Yang L."/>
            <person name="Liu J."/>
            <person name="Wen B."/>
            <person name="Zhang N."/>
            <person name="Huang Z."/>
            <person name="Zhu Q."/>
            <person name="Feng Y."/>
            <person name="Mount A."/>
            <person name="Hedgecock D."/>
            <person name="Xu Z."/>
            <person name="Liu Y."/>
            <person name="Domazet-Loso T."/>
            <person name="Du Y."/>
            <person name="Sun X."/>
            <person name="Zhang S."/>
            <person name="Liu B."/>
            <person name="Cheng P."/>
            <person name="Jiang X."/>
            <person name="Li J."/>
            <person name="Fan D."/>
            <person name="Wang W."/>
            <person name="Fu W."/>
            <person name="Wang T."/>
            <person name="Wang B."/>
            <person name="Zhang J."/>
            <person name="Peng Z."/>
            <person name="Li Y."/>
            <person name="Li N."/>
            <person name="Wang J."/>
            <person name="Chen M."/>
            <person name="He Y."/>
            <person name="Tan F."/>
            <person name="Song X."/>
            <person name="Zheng Q."/>
            <person name="Huang R."/>
            <person name="Yang H."/>
            <person name="Du X."/>
            <person name="Chen L."/>
            <person name="Yang M."/>
            <person name="Gaffney P.M."/>
            <person name="Wang S."/>
            <person name="Luo L."/>
            <person name="She Z."/>
            <person name="Ming Y."/>
            <person name="Huang W."/>
            <person name="Zhang S."/>
            <person name="Huang B."/>
            <person name="Zhang Y."/>
            <person name="Qu T."/>
            <person name="Ni P."/>
            <person name="Miao G."/>
            <person name="Wang J."/>
            <person name="Wang Q."/>
            <person name="Steinberg C.E."/>
            <person name="Wang H."/>
            <person name="Li N."/>
            <person name="Qian L."/>
            <person name="Zhang G."/>
            <person name="Li Y."/>
            <person name="Yang H."/>
            <person name="Liu X."/>
            <person name="Wang J."/>
            <person name="Yin Y."/>
            <person name="Wang J."/>
        </authorList>
    </citation>
    <scope>NUCLEOTIDE SEQUENCE [LARGE SCALE GENOMIC DNA]</scope>
    <source>
        <strain evidence="1">05x7-T-G4-1.051#20</strain>
    </source>
</reference>